<dbReference type="InterPro" id="IPR006564">
    <property type="entry name" value="Znf_PMZ"/>
</dbReference>
<dbReference type="EMBL" id="JAZDWU010000002">
    <property type="protein sequence ID" value="KAL0010753.1"/>
    <property type="molecule type" value="Genomic_DNA"/>
</dbReference>
<dbReference type="PROSITE" id="PS50966">
    <property type="entry name" value="ZF_SWIM"/>
    <property type="match status" value="1"/>
</dbReference>
<sequence length="382" mass="42816">MNEMKDIDEGAYFWLNGHTTTIWARHMFRDDELSDTVLNNMCENFNNRIIKFRGKPIINMLEDIRLYLMNRSQQNRLSILKVESEFCPKVCKRLHREKMSSSKWLACWASHTRFEVKNGLQSFIVDLDKRTCTCRKWDITGIPCCHAISCILFNRVAVEKHTNDCYKVSIYKACYEPIIDPINGQNMWTLTRLLPVQPPIKRRPLGRPKKMRARESNEPRRGHSKGLGIAKRCKSCGKIGHNKRSCKGEVGRNSSLLTASGGGPNSRISRLKQTTNRAHASGASGGVAINEPNPPRVPPTNRGPKQKPATTNQARSSVATTKQAGSSATTTKQATSNAPPFSATSNPTRNTHGNPKKRKKGECHKDCLGFVNAPQNASYKAL</sequence>
<dbReference type="GO" id="GO:0003676">
    <property type="term" value="F:nucleic acid binding"/>
    <property type="evidence" value="ECO:0007669"/>
    <property type="project" value="InterPro"/>
</dbReference>
<evidence type="ECO:0000313" key="9">
    <source>
        <dbReference type="Proteomes" id="UP001459277"/>
    </source>
</evidence>
<organism evidence="8 9">
    <name type="scientific">Lithocarpus litseifolius</name>
    <dbReference type="NCBI Taxonomy" id="425828"/>
    <lineage>
        <taxon>Eukaryota</taxon>
        <taxon>Viridiplantae</taxon>
        <taxon>Streptophyta</taxon>
        <taxon>Embryophyta</taxon>
        <taxon>Tracheophyta</taxon>
        <taxon>Spermatophyta</taxon>
        <taxon>Magnoliopsida</taxon>
        <taxon>eudicotyledons</taxon>
        <taxon>Gunneridae</taxon>
        <taxon>Pentapetalae</taxon>
        <taxon>rosids</taxon>
        <taxon>fabids</taxon>
        <taxon>Fagales</taxon>
        <taxon>Fagaceae</taxon>
        <taxon>Lithocarpus</taxon>
    </lineage>
</organism>
<dbReference type="PANTHER" id="PTHR31973:SF187">
    <property type="entry name" value="MUTATOR TRANSPOSASE MUDRA PROTEIN"/>
    <property type="match status" value="1"/>
</dbReference>
<feature type="compositionally biased region" description="Polar residues" evidence="5">
    <location>
        <begin position="266"/>
        <end position="278"/>
    </location>
</feature>
<feature type="region of interest" description="Disordered" evidence="5">
    <location>
        <begin position="244"/>
        <end position="362"/>
    </location>
</feature>
<dbReference type="InterPro" id="IPR007527">
    <property type="entry name" value="Znf_SWIM"/>
</dbReference>
<evidence type="ECO:0000256" key="4">
    <source>
        <dbReference type="PROSITE-ProRule" id="PRU00047"/>
    </source>
</evidence>
<dbReference type="Pfam" id="PF04434">
    <property type="entry name" value="SWIM"/>
    <property type="match status" value="1"/>
</dbReference>
<dbReference type="PROSITE" id="PS50158">
    <property type="entry name" value="ZF_CCHC"/>
    <property type="match status" value="1"/>
</dbReference>
<evidence type="ECO:0000259" key="6">
    <source>
        <dbReference type="PROSITE" id="PS50158"/>
    </source>
</evidence>
<evidence type="ECO:0000256" key="5">
    <source>
        <dbReference type="SAM" id="MobiDB-lite"/>
    </source>
</evidence>
<comment type="caution">
    <text evidence="8">The sequence shown here is derived from an EMBL/GenBank/DDBJ whole genome shotgun (WGS) entry which is preliminary data.</text>
</comment>
<evidence type="ECO:0000259" key="7">
    <source>
        <dbReference type="PROSITE" id="PS50966"/>
    </source>
</evidence>
<feature type="region of interest" description="Disordered" evidence="5">
    <location>
        <begin position="199"/>
        <end position="227"/>
    </location>
</feature>
<evidence type="ECO:0000313" key="8">
    <source>
        <dbReference type="EMBL" id="KAL0010753.1"/>
    </source>
</evidence>
<dbReference type="PANTHER" id="PTHR31973">
    <property type="entry name" value="POLYPROTEIN, PUTATIVE-RELATED"/>
    <property type="match status" value="1"/>
</dbReference>
<keyword evidence="2 4" id="KW-0863">Zinc-finger</keyword>
<evidence type="ECO:0008006" key="10">
    <source>
        <dbReference type="Google" id="ProtNLM"/>
    </source>
</evidence>
<feature type="domain" description="CCHC-type" evidence="6">
    <location>
        <begin position="232"/>
        <end position="247"/>
    </location>
</feature>
<accession>A0AAW2DM56</accession>
<dbReference type="SMART" id="SM00575">
    <property type="entry name" value="ZnF_PMZ"/>
    <property type="match status" value="1"/>
</dbReference>
<proteinExistence type="predicted"/>
<feature type="compositionally biased region" description="Polar residues" evidence="5">
    <location>
        <begin position="308"/>
        <end position="353"/>
    </location>
</feature>
<evidence type="ECO:0000256" key="2">
    <source>
        <dbReference type="ARBA" id="ARBA00022771"/>
    </source>
</evidence>
<dbReference type="Proteomes" id="UP001459277">
    <property type="component" value="Unassembled WGS sequence"/>
</dbReference>
<evidence type="ECO:0000256" key="3">
    <source>
        <dbReference type="ARBA" id="ARBA00022833"/>
    </source>
</evidence>
<dbReference type="InterPro" id="IPR001878">
    <property type="entry name" value="Znf_CCHC"/>
</dbReference>
<keyword evidence="3" id="KW-0862">Zinc</keyword>
<name>A0AAW2DM56_9ROSI</name>
<feature type="compositionally biased region" description="Basic residues" evidence="5">
    <location>
        <begin position="200"/>
        <end position="212"/>
    </location>
</feature>
<dbReference type="AlphaFoldDB" id="A0AAW2DM56"/>
<gene>
    <name evidence="8" type="ORF">SO802_005861</name>
</gene>
<keyword evidence="1" id="KW-0479">Metal-binding</keyword>
<protein>
    <recommendedName>
        <fullName evidence="10">SWIM-type domain-containing protein</fullName>
    </recommendedName>
</protein>
<evidence type="ECO:0000256" key="1">
    <source>
        <dbReference type="ARBA" id="ARBA00022723"/>
    </source>
</evidence>
<dbReference type="GO" id="GO:0008270">
    <property type="term" value="F:zinc ion binding"/>
    <property type="evidence" value="ECO:0007669"/>
    <property type="project" value="UniProtKB-KW"/>
</dbReference>
<reference evidence="8 9" key="1">
    <citation type="submission" date="2024-01" db="EMBL/GenBank/DDBJ databases">
        <title>A telomere-to-telomere, gap-free genome of sweet tea (Lithocarpus litseifolius).</title>
        <authorList>
            <person name="Zhou J."/>
        </authorList>
    </citation>
    <scope>NUCLEOTIDE SEQUENCE [LARGE SCALE GENOMIC DNA]</scope>
    <source>
        <strain evidence="8">Zhou-2022a</strain>
        <tissue evidence="8">Leaf</tissue>
    </source>
</reference>
<feature type="domain" description="SWIM-type" evidence="7">
    <location>
        <begin position="123"/>
        <end position="155"/>
    </location>
</feature>
<keyword evidence="9" id="KW-1185">Reference proteome</keyword>